<dbReference type="Proteomes" id="UP000823521">
    <property type="component" value="Unassembled WGS sequence"/>
</dbReference>
<accession>A0ABS3VU30</accession>
<keyword evidence="6" id="KW-1185">Reference proteome</keyword>
<evidence type="ECO:0000256" key="1">
    <source>
        <dbReference type="ARBA" id="ARBA00023015"/>
    </source>
</evidence>
<evidence type="ECO:0000313" key="6">
    <source>
        <dbReference type="Proteomes" id="UP000823521"/>
    </source>
</evidence>
<name>A0ABS3VU30_MICEH</name>
<dbReference type="EMBL" id="WVUH01000160">
    <property type="protein sequence ID" value="MBO4207986.1"/>
    <property type="molecule type" value="Genomic_DNA"/>
</dbReference>
<evidence type="ECO:0000256" key="3">
    <source>
        <dbReference type="ARBA" id="ARBA00023163"/>
    </source>
</evidence>
<dbReference type="PRINTS" id="PR00038">
    <property type="entry name" value="HTHLUXR"/>
</dbReference>
<proteinExistence type="predicted"/>
<dbReference type="PANTHER" id="PTHR44688:SF16">
    <property type="entry name" value="DNA-BINDING TRANSCRIPTIONAL ACTIVATOR DEVR_DOSR"/>
    <property type="match status" value="1"/>
</dbReference>
<dbReference type="PANTHER" id="PTHR44688">
    <property type="entry name" value="DNA-BINDING TRANSCRIPTIONAL ACTIVATOR DEVR_DOSR"/>
    <property type="match status" value="1"/>
</dbReference>
<keyword evidence="2 5" id="KW-0238">DNA-binding</keyword>
<feature type="domain" description="HTH luxR-type" evidence="4">
    <location>
        <begin position="132"/>
        <end position="197"/>
    </location>
</feature>
<evidence type="ECO:0000259" key="4">
    <source>
        <dbReference type="PROSITE" id="PS50043"/>
    </source>
</evidence>
<protein>
    <submittedName>
        <fullName evidence="5">DNA-binding response regulator</fullName>
    </submittedName>
</protein>
<reference evidence="5 6" key="1">
    <citation type="submission" date="2019-12" db="EMBL/GenBank/DDBJ databases">
        <title>Whole genome sequencing of endophytic Actinobacterium Micromonospora sp. MPMI6T.</title>
        <authorList>
            <person name="Evv R."/>
            <person name="Podile A.R."/>
        </authorList>
    </citation>
    <scope>NUCLEOTIDE SEQUENCE [LARGE SCALE GENOMIC DNA]</scope>
    <source>
        <strain evidence="5 6">MPMI6</strain>
    </source>
</reference>
<organism evidence="5 6">
    <name type="scientific">Micromonospora echinofusca</name>
    <dbReference type="NCBI Taxonomy" id="47858"/>
    <lineage>
        <taxon>Bacteria</taxon>
        <taxon>Bacillati</taxon>
        <taxon>Actinomycetota</taxon>
        <taxon>Actinomycetes</taxon>
        <taxon>Micromonosporales</taxon>
        <taxon>Micromonosporaceae</taxon>
        <taxon>Micromonospora</taxon>
    </lineage>
</organism>
<dbReference type="SMART" id="SM00421">
    <property type="entry name" value="HTH_LUXR"/>
    <property type="match status" value="1"/>
</dbReference>
<gene>
    <name evidence="5" type="ORF">GSF22_18545</name>
</gene>
<comment type="caution">
    <text evidence="5">The sequence shown here is derived from an EMBL/GenBank/DDBJ whole genome shotgun (WGS) entry which is preliminary data.</text>
</comment>
<sequence>MRVHVVADEPGDRAALLDLLGRAGVGVADPPEPSPPTVVLAVADTVDAALAAYRLACPAGERPLLVVADAFTPAGVRRAIRSGVDAMLRRAEVTPAQLLAAVQSARYGEGRLPYEILIRLLSRAIEAGPVTEAGPPVPLTARQTMVLNLMAEGHGNAAIARVLLCSEHTVKNVIYDLMARLQVRNRAHAVARAVRAGLI</sequence>
<dbReference type="SUPFAM" id="SSF46894">
    <property type="entry name" value="C-terminal effector domain of the bipartite response regulators"/>
    <property type="match status" value="1"/>
</dbReference>
<dbReference type="GO" id="GO:0003677">
    <property type="term" value="F:DNA binding"/>
    <property type="evidence" value="ECO:0007669"/>
    <property type="project" value="UniProtKB-KW"/>
</dbReference>
<keyword evidence="1" id="KW-0805">Transcription regulation</keyword>
<dbReference type="Gene3D" id="3.40.50.2300">
    <property type="match status" value="1"/>
</dbReference>
<dbReference type="Pfam" id="PF00196">
    <property type="entry name" value="GerE"/>
    <property type="match status" value="1"/>
</dbReference>
<dbReference type="CDD" id="cd06170">
    <property type="entry name" value="LuxR_C_like"/>
    <property type="match status" value="1"/>
</dbReference>
<evidence type="ECO:0000313" key="5">
    <source>
        <dbReference type="EMBL" id="MBO4207986.1"/>
    </source>
</evidence>
<dbReference type="PROSITE" id="PS50043">
    <property type="entry name" value="HTH_LUXR_2"/>
    <property type="match status" value="1"/>
</dbReference>
<keyword evidence="3" id="KW-0804">Transcription</keyword>
<dbReference type="InterPro" id="IPR000792">
    <property type="entry name" value="Tscrpt_reg_LuxR_C"/>
</dbReference>
<evidence type="ECO:0000256" key="2">
    <source>
        <dbReference type="ARBA" id="ARBA00023125"/>
    </source>
</evidence>
<dbReference type="InterPro" id="IPR016032">
    <property type="entry name" value="Sig_transdc_resp-reg_C-effctor"/>
</dbReference>